<reference evidence="1" key="1">
    <citation type="journal article" date="2012" name="PLoS ONE">
        <title>Gene sets for utilization of primary and secondary nutrition supplies in the distal gut of endangered iberian lynx.</title>
        <authorList>
            <person name="Alcaide M."/>
            <person name="Messina E."/>
            <person name="Richter M."/>
            <person name="Bargiela R."/>
            <person name="Peplies J."/>
            <person name="Huws S.A."/>
            <person name="Newbold C.J."/>
            <person name="Golyshin P.N."/>
            <person name="Simon M.A."/>
            <person name="Lopez G."/>
            <person name="Yakimov M.M."/>
            <person name="Ferrer M."/>
        </authorList>
    </citation>
    <scope>NUCLEOTIDE SEQUENCE</scope>
</reference>
<dbReference type="AlphaFoldDB" id="J9GWT3"/>
<sequence>MTYVHVYETFKFLTVAILSLNN</sequence>
<gene>
    <name evidence="1" type="ORF">EVA_06785</name>
</gene>
<protein>
    <submittedName>
        <fullName evidence="1">Uncharacterized protein</fullName>
    </submittedName>
</protein>
<name>J9GWT3_9ZZZZ</name>
<dbReference type="EMBL" id="AMCI01001578">
    <property type="protein sequence ID" value="EJX05105.1"/>
    <property type="molecule type" value="Genomic_DNA"/>
</dbReference>
<feature type="non-terminal residue" evidence="1">
    <location>
        <position position="22"/>
    </location>
</feature>
<proteinExistence type="predicted"/>
<accession>J9GWT3</accession>
<comment type="caution">
    <text evidence="1">The sequence shown here is derived from an EMBL/GenBank/DDBJ whole genome shotgun (WGS) entry which is preliminary data.</text>
</comment>
<evidence type="ECO:0000313" key="1">
    <source>
        <dbReference type="EMBL" id="EJX05105.1"/>
    </source>
</evidence>
<organism evidence="1">
    <name type="scientific">gut metagenome</name>
    <dbReference type="NCBI Taxonomy" id="749906"/>
    <lineage>
        <taxon>unclassified sequences</taxon>
        <taxon>metagenomes</taxon>
        <taxon>organismal metagenomes</taxon>
    </lineage>
</organism>